<feature type="binding site" evidence="9">
    <location>
        <begin position="25"/>
        <end position="28"/>
    </location>
    <ligand>
        <name>NADP(+)</name>
        <dbReference type="ChEBI" id="CHEBI:58349"/>
    </ligand>
</feature>
<dbReference type="GO" id="GO:0005829">
    <property type="term" value="C:cytosol"/>
    <property type="evidence" value="ECO:0007669"/>
    <property type="project" value="TreeGrafter"/>
</dbReference>
<dbReference type="AlphaFoldDB" id="A0AA35CHG3"/>
<dbReference type="InterPro" id="IPR013023">
    <property type="entry name" value="KARI"/>
</dbReference>
<comment type="cofactor">
    <cofactor evidence="9">
        <name>Mg(2+)</name>
        <dbReference type="ChEBI" id="CHEBI:18420"/>
    </cofactor>
    <text evidence="9">Binds 2 magnesium ions per subunit.</text>
</comment>
<dbReference type="GO" id="GO:0009097">
    <property type="term" value="P:isoleucine biosynthetic process"/>
    <property type="evidence" value="ECO:0007669"/>
    <property type="project" value="UniProtKB-UniRule"/>
</dbReference>
<keyword evidence="14" id="KW-1185">Reference proteome</keyword>
<comment type="caution">
    <text evidence="9">Lacks conserved residue(s) required for the propagation of feature annotation.</text>
</comment>
<feature type="binding site" evidence="9 10">
    <location>
        <position position="190"/>
    </location>
    <ligand>
        <name>Mg(2+)</name>
        <dbReference type="ChEBI" id="CHEBI:18420"/>
        <label>1</label>
    </ligand>
</feature>
<dbReference type="Gene3D" id="6.10.240.10">
    <property type="match status" value="1"/>
</dbReference>
<feature type="binding site" evidence="9 10">
    <location>
        <position position="226"/>
    </location>
    <ligand>
        <name>Mg(2+)</name>
        <dbReference type="ChEBI" id="CHEBI:18420"/>
        <label>2</label>
    </ligand>
</feature>
<feature type="active site" evidence="9">
    <location>
        <position position="107"/>
    </location>
</feature>
<dbReference type="PANTHER" id="PTHR21371">
    <property type="entry name" value="KETOL-ACID REDUCTOISOMERASE, MITOCHONDRIAL"/>
    <property type="match status" value="1"/>
</dbReference>
<reference evidence="13" key="1">
    <citation type="submission" date="2022-03" db="EMBL/GenBank/DDBJ databases">
        <title>Complete genome sequence of Caldinitratiruptor microaerophilus.</title>
        <authorList>
            <person name="Mukaiyama R."/>
            <person name="Nishiyama T."/>
            <person name="Ueda K."/>
        </authorList>
    </citation>
    <scope>NUCLEOTIDE SEQUENCE</scope>
    <source>
        <strain evidence="13">JCM 16183</strain>
    </source>
</reference>
<dbReference type="PROSITE" id="PS51851">
    <property type="entry name" value="KARI_C"/>
    <property type="match status" value="1"/>
</dbReference>
<dbReference type="NCBIfam" id="NF004017">
    <property type="entry name" value="PRK05479.1"/>
    <property type="match status" value="1"/>
</dbReference>
<feature type="binding site" evidence="9">
    <location>
        <position position="53"/>
    </location>
    <ligand>
        <name>NADP(+)</name>
        <dbReference type="ChEBI" id="CHEBI:58349"/>
    </ligand>
</feature>
<dbReference type="KEGG" id="cmic:caldi_00170"/>
<comment type="similarity">
    <text evidence="3 9 10">Belongs to the ketol-acid reductoisomerase family.</text>
</comment>
<dbReference type="Pfam" id="PF07991">
    <property type="entry name" value="KARI_N"/>
    <property type="match status" value="1"/>
</dbReference>
<dbReference type="GO" id="GO:0050661">
    <property type="term" value="F:NADP binding"/>
    <property type="evidence" value="ECO:0007669"/>
    <property type="project" value="InterPro"/>
</dbReference>
<evidence type="ECO:0000256" key="9">
    <source>
        <dbReference type="HAMAP-Rule" id="MF_00435"/>
    </source>
</evidence>
<dbReference type="InterPro" id="IPR014359">
    <property type="entry name" value="KARI_prok"/>
</dbReference>
<dbReference type="PANTHER" id="PTHR21371:SF1">
    <property type="entry name" value="KETOL-ACID REDUCTOISOMERASE, MITOCHONDRIAL"/>
    <property type="match status" value="1"/>
</dbReference>
<name>A0AA35CHG3_9FIRM</name>
<dbReference type="Gene3D" id="3.40.50.720">
    <property type="entry name" value="NAD(P)-binding Rossmann-like Domain"/>
    <property type="match status" value="1"/>
</dbReference>
<feature type="domain" description="KARI C-terminal knotted" evidence="12">
    <location>
        <begin position="182"/>
        <end position="327"/>
    </location>
</feature>
<evidence type="ECO:0000259" key="11">
    <source>
        <dbReference type="PROSITE" id="PS51850"/>
    </source>
</evidence>
<dbReference type="EMBL" id="AP025628">
    <property type="protein sequence ID" value="BDG58927.1"/>
    <property type="molecule type" value="Genomic_DNA"/>
</dbReference>
<keyword evidence="7 9" id="KW-0560">Oxidoreductase</keyword>
<dbReference type="GO" id="GO:0004455">
    <property type="term" value="F:ketol-acid reductoisomerase activity"/>
    <property type="evidence" value="ECO:0007669"/>
    <property type="project" value="UniProtKB-UniRule"/>
</dbReference>
<dbReference type="SUPFAM" id="SSF48179">
    <property type="entry name" value="6-phosphogluconate dehydrogenase C-terminal domain-like"/>
    <property type="match status" value="1"/>
</dbReference>
<feature type="binding site" evidence="9">
    <location>
        <position position="133"/>
    </location>
    <ligand>
        <name>NADP(+)</name>
        <dbReference type="ChEBI" id="CHEBI:58349"/>
    </ligand>
</feature>
<comment type="catalytic activity">
    <reaction evidence="9">
        <text>(2R)-2,3-dihydroxy-3-methylbutanoate + NADP(+) = (2S)-2-acetolactate + NADPH + H(+)</text>
        <dbReference type="Rhea" id="RHEA:22068"/>
        <dbReference type="ChEBI" id="CHEBI:15378"/>
        <dbReference type="ChEBI" id="CHEBI:49072"/>
        <dbReference type="ChEBI" id="CHEBI:57783"/>
        <dbReference type="ChEBI" id="CHEBI:58349"/>
        <dbReference type="ChEBI" id="CHEBI:58476"/>
        <dbReference type="EC" id="1.1.1.86"/>
    </reaction>
</comment>
<dbReference type="PROSITE" id="PS51850">
    <property type="entry name" value="KARI_N"/>
    <property type="match status" value="1"/>
</dbReference>
<keyword evidence="6 9" id="KW-0460">Magnesium</keyword>
<comment type="pathway">
    <text evidence="1 9">Amino-acid biosynthesis; L-valine biosynthesis; L-valine from pyruvate: step 2/4.</text>
</comment>
<dbReference type="Proteomes" id="UP001163687">
    <property type="component" value="Chromosome"/>
</dbReference>
<comment type="pathway">
    <text evidence="2 9">Amino-acid biosynthesis; L-isoleucine biosynthesis; L-isoleucine from 2-oxobutanoate: step 2/4.</text>
</comment>
<evidence type="ECO:0000259" key="12">
    <source>
        <dbReference type="PROSITE" id="PS51851"/>
    </source>
</evidence>
<dbReference type="NCBIfam" id="TIGR00465">
    <property type="entry name" value="ilvC"/>
    <property type="match status" value="1"/>
</dbReference>
<comment type="function">
    <text evidence="9">Involved in the biosynthesis of branched-chain amino acids (BCAA). Catalyzes an alkyl-migration followed by a ketol-acid reduction of (S)-2-acetolactate (S2AL) to yield (R)-2,3-dihydroxy-isovalerate. In the isomerase reaction, S2AL is rearranged via a Mg-dependent methyl migration to produce 3-hydroxy-3-methyl-2-ketobutyrate (HMKB). In the reductase reaction, this 2-ketoacid undergoes a metal-dependent reduction by NADPH to yield (R)-2,3-dihydroxy-isovalerate.</text>
</comment>
<dbReference type="GO" id="GO:0009099">
    <property type="term" value="P:L-valine biosynthetic process"/>
    <property type="evidence" value="ECO:0007669"/>
    <property type="project" value="UniProtKB-UniRule"/>
</dbReference>
<evidence type="ECO:0000256" key="1">
    <source>
        <dbReference type="ARBA" id="ARBA00004864"/>
    </source>
</evidence>
<dbReference type="HAMAP" id="MF_00435">
    <property type="entry name" value="IlvC"/>
    <property type="match status" value="1"/>
</dbReference>
<comment type="catalytic activity">
    <reaction evidence="9">
        <text>(2R,3R)-2,3-dihydroxy-3-methylpentanoate + NADP(+) = (S)-2-ethyl-2-hydroxy-3-oxobutanoate + NADPH + H(+)</text>
        <dbReference type="Rhea" id="RHEA:13493"/>
        <dbReference type="ChEBI" id="CHEBI:15378"/>
        <dbReference type="ChEBI" id="CHEBI:49256"/>
        <dbReference type="ChEBI" id="CHEBI:49258"/>
        <dbReference type="ChEBI" id="CHEBI:57783"/>
        <dbReference type="ChEBI" id="CHEBI:58349"/>
        <dbReference type="EC" id="1.1.1.86"/>
    </reaction>
</comment>
<feature type="binding site" evidence="9 10">
    <location>
        <position position="251"/>
    </location>
    <ligand>
        <name>substrate</name>
    </ligand>
</feature>
<sequence>MTRLYYDSDADLRYLEGKTCAVIGFGSQGHAHALNLRDSGVDVVVGLRPGRPSWERAEKAGLRVMDIPAAAEAADVVMILVNDERHAEVWKQIAPHMKAGKALGVGHGFSVHFGQIQPPGDIDVFMVAPKAPGHLVRRLYTEGKGTPALVAVAQDATGKALQIALAWAKALGTTRAGVFETTFKDETESDLFGEQTVLCGGITGLIKAGFEVLVEAGYPPELAYFECLHEMKLIVDLMYEGGMASMRYSVSDTAEYGDYTRGPRVIDESVKERMREILREIQSGQFAREWILENQVGRPVFTARRRQEAEHPIEVVGKKLRAMMPWLPKPVGTAGNE</sequence>
<gene>
    <name evidence="9 13" type="primary">ilvC</name>
    <name evidence="13" type="ORF">caldi_00170</name>
</gene>
<evidence type="ECO:0000256" key="3">
    <source>
        <dbReference type="ARBA" id="ARBA00010318"/>
    </source>
</evidence>
<keyword evidence="8 9" id="KW-0100">Branched-chain amino acid biosynthesis</keyword>
<evidence type="ECO:0000256" key="2">
    <source>
        <dbReference type="ARBA" id="ARBA00004885"/>
    </source>
</evidence>
<dbReference type="RefSeq" id="WP_264843053.1">
    <property type="nucleotide sequence ID" value="NZ_AP025628.1"/>
</dbReference>
<feature type="binding site" evidence="9 10">
    <location>
        <position position="194"/>
    </location>
    <ligand>
        <name>Mg(2+)</name>
        <dbReference type="ChEBI" id="CHEBI:18420"/>
        <label>1</label>
    </ligand>
</feature>
<evidence type="ECO:0000313" key="14">
    <source>
        <dbReference type="Proteomes" id="UP001163687"/>
    </source>
</evidence>
<proteinExistence type="inferred from homology"/>
<dbReference type="InterPro" id="IPR008927">
    <property type="entry name" value="6-PGluconate_DH-like_C_sf"/>
</dbReference>
<feature type="domain" description="KARI N-terminal Rossmann" evidence="11">
    <location>
        <begin position="2"/>
        <end position="181"/>
    </location>
</feature>
<organism evidence="13 14">
    <name type="scientific">Caldinitratiruptor microaerophilus</name>
    <dbReference type="NCBI Taxonomy" id="671077"/>
    <lineage>
        <taxon>Bacteria</taxon>
        <taxon>Bacillati</taxon>
        <taxon>Bacillota</taxon>
        <taxon>Clostridia</taxon>
        <taxon>Eubacteriales</taxon>
        <taxon>Symbiobacteriaceae</taxon>
        <taxon>Caldinitratiruptor</taxon>
    </lineage>
</organism>
<evidence type="ECO:0000256" key="7">
    <source>
        <dbReference type="ARBA" id="ARBA00023002"/>
    </source>
</evidence>
<evidence type="ECO:0000256" key="8">
    <source>
        <dbReference type="ARBA" id="ARBA00023304"/>
    </source>
</evidence>
<protein>
    <recommendedName>
        <fullName evidence="9">Ketol-acid reductoisomerase (NADP(+))</fullName>
        <shortName evidence="9">KARI</shortName>
        <ecNumber evidence="9">1.1.1.86</ecNumber>
    </recommendedName>
    <alternativeName>
        <fullName evidence="9">Acetohydroxy-acid isomeroreductase</fullName>
        <shortName evidence="9">AHIR</shortName>
    </alternativeName>
    <alternativeName>
        <fullName evidence="9">Alpha-keto-beta-hydroxylacyl reductoisomerase</fullName>
    </alternativeName>
</protein>
<evidence type="ECO:0000256" key="6">
    <source>
        <dbReference type="ARBA" id="ARBA00022842"/>
    </source>
</evidence>
<dbReference type="SUPFAM" id="SSF51735">
    <property type="entry name" value="NAD(P)-binding Rossmann-fold domains"/>
    <property type="match status" value="1"/>
</dbReference>
<evidence type="ECO:0000256" key="10">
    <source>
        <dbReference type="PROSITE-ProRule" id="PRU01198"/>
    </source>
</evidence>
<feature type="binding site" evidence="9">
    <location>
        <position position="51"/>
    </location>
    <ligand>
        <name>NADP(+)</name>
        <dbReference type="ChEBI" id="CHEBI:58349"/>
    </ligand>
</feature>
<keyword evidence="9" id="KW-0521">NADP</keyword>
<keyword evidence="4 9" id="KW-0028">Amino-acid biosynthesis</keyword>
<dbReference type="FunFam" id="3.40.50.720:FF:000023">
    <property type="entry name" value="Ketol-acid reductoisomerase (NADP(+))"/>
    <property type="match status" value="1"/>
</dbReference>
<keyword evidence="5 9" id="KW-0479">Metal-binding</keyword>
<dbReference type="GO" id="GO:0000287">
    <property type="term" value="F:magnesium ion binding"/>
    <property type="evidence" value="ECO:0007669"/>
    <property type="project" value="UniProtKB-UniRule"/>
</dbReference>
<dbReference type="InterPro" id="IPR036291">
    <property type="entry name" value="NAD(P)-bd_dom_sf"/>
</dbReference>
<dbReference type="InterPro" id="IPR013116">
    <property type="entry name" value="KARI_N"/>
</dbReference>
<evidence type="ECO:0000256" key="4">
    <source>
        <dbReference type="ARBA" id="ARBA00022605"/>
    </source>
</evidence>
<dbReference type="EC" id="1.1.1.86" evidence="9"/>
<dbReference type="InterPro" id="IPR000506">
    <property type="entry name" value="KARI_C"/>
</dbReference>
<feature type="binding site" evidence="9 10">
    <location>
        <position position="230"/>
    </location>
    <ligand>
        <name>Mg(2+)</name>
        <dbReference type="ChEBI" id="CHEBI:18420"/>
        <label>2</label>
    </ligand>
</feature>
<evidence type="ECO:0000256" key="5">
    <source>
        <dbReference type="ARBA" id="ARBA00022723"/>
    </source>
</evidence>
<accession>A0AA35CHG3</accession>
<dbReference type="Pfam" id="PF01450">
    <property type="entry name" value="KARI_C"/>
    <property type="match status" value="1"/>
</dbReference>
<dbReference type="NCBIfam" id="NF009940">
    <property type="entry name" value="PRK13403.1"/>
    <property type="match status" value="1"/>
</dbReference>
<feature type="binding site" evidence="9">
    <location>
        <position position="48"/>
    </location>
    <ligand>
        <name>NADP(+)</name>
        <dbReference type="ChEBI" id="CHEBI:58349"/>
    </ligand>
</feature>
<feature type="binding site" evidence="9 10">
    <location>
        <position position="190"/>
    </location>
    <ligand>
        <name>Mg(2+)</name>
        <dbReference type="ChEBI" id="CHEBI:18420"/>
        <label>2</label>
    </ligand>
</feature>
<dbReference type="PIRSF" id="PIRSF000116">
    <property type="entry name" value="IlvC_gammaproteo"/>
    <property type="match status" value="1"/>
</dbReference>
<evidence type="ECO:0000313" key="13">
    <source>
        <dbReference type="EMBL" id="BDG58927.1"/>
    </source>
</evidence>